<evidence type="ECO:0000256" key="4">
    <source>
        <dbReference type="ARBA" id="ARBA00022833"/>
    </source>
</evidence>
<dbReference type="KEGG" id="tnl:113499024"/>
<evidence type="ECO:0000259" key="9">
    <source>
        <dbReference type="PROSITE" id="PS50089"/>
    </source>
</evidence>
<evidence type="ECO:0000313" key="11">
    <source>
        <dbReference type="RefSeq" id="XP_026735136.1"/>
    </source>
</evidence>
<feature type="region of interest" description="Disordered" evidence="8">
    <location>
        <begin position="322"/>
        <end position="903"/>
    </location>
</feature>
<evidence type="ECO:0000256" key="2">
    <source>
        <dbReference type="ARBA" id="ARBA00022737"/>
    </source>
</evidence>
<evidence type="ECO:0000256" key="7">
    <source>
        <dbReference type="SAM" id="Coils"/>
    </source>
</evidence>
<feature type="compositionally biased region" description="Basic and acidic residues" evidence="8">
    <location>
        <begin position="341"/>
        <end position="358"/>
    </location>
</feature>
<evidence type="ECO:0000256" key="5">
    <source>
        <dbReference type="PROSITE-ProRule" id="PRU00175"/>
    </source>
</evidence>
<dbReference type="FunFam" id="3.30.40.10:FF:000185">
    <property type="entry name" value="RING finger protein nhl-1"/>
    <property type="match status" value="1"/>
</dbReference>
<evidence type="ECO:0000313" key="12">
    <source>
        <dbReference type="RefSeq" id="XP_026735137.1"/>
    </source>
</evidence>
<evidence type="ECO:0000256" key="1">
    <source>
        <dbReference type="ARBA" id="ARBA00022723"/>
    </source>
</evidence>
<keyword evidence="4" id="KW-0862">Zinc</keyword>
<dbReference type="GO" id="GO:0061630">
    <property type="term" value="F:ubiquitin protein ligase activity"/>
    <property type="evidence" value="ECO:0007669"/>
    <property type="project" value="TreeGrafter"/>
</dbReference>
<dbReference type="RefSeq" id="XP_026735137.1">
    <property type="nucleotide sequence ID" value="XM_026879336.1"/>
</dbReference>
<feature type="repeat" description="NHL" evidence="6">
    <location>
        <begin position="1052"/>
        <end position="1092"/>
    </location>
</feature>
<keyword evidence="10" id="KW-1185">Reference proteome</keyword>
<feature type="compositionally biased region" description="Acidic residues" evidence="8">
    <location>
        <begin position="667"/>
        <end position="684"/>
    </location>
</feature>
<evidence type="ECO:0000256" key="6">
    <source>
        <dbReference type="PROSITE-ProRule" id="PRU00504"/>
    </source>
</evidence>
<dbReference type="InterPro" id="IPR050952">
    <property type="entry name" value="TRIM-NHL_E3_ligases"/>
</dbReference>
<gene>
    <name evidence="11 12 13 14" type="primary">LOC113499024</name>
</gene>
<evidence type="ECO:0000256" key="8">
    <source>
        <dbReference type="SAM" id="MobiDB-lite"/>
    </source>
</evidence>
<organism evidence="10 13">
    <name type="scientific">Trichoplusia ni</name>
    <name type="common">Cabbage looper</name>
    <dbReference type="NCBI Taxonomy" id="7111"/>
    <lineage>
        <taxon>Eukaryota</taxon>
        <taxon>Metazoa</taxon>
        <taxon>Ecdysozoa</taxon>
        <taxon>Arthropoda</taxon>
        <taxon>Hexapoda</taxon>
        <taxon>Insecta</taxon>
        <taxon>Pterygota</taxon>
        <taxon>Neoptera</taxon>
        <taxon>Endopterygota</taxon>
        <taxon>Lepidoptera</taxon>
        <taxon>Glossata</taxon>
        <taxon>Ditrysia</taxon>
        <taxon>Noctuoidea</taxon>
        <taxon>Noctuidae</taxon>
        <taxon>Plusiinae</taxon>
        <taxon>Trichoplusia</taxon>
    </lineage>
</organism>
<feature type="compositionally biased region" description="Low complexity" evidence="8">
    <location>
        <begin position="544"/>
        <end position="589"/>
    </location>
</feature>
<feature type="compositionally biased region" description="Basic residues" evidence="8">
    <location>
        <begin position="373"/>
        <end position="383"/>
    </location>
</feature>
<dbReference type="Pfam" id="PF01436">
    <property type="entry name" value="NHL"/>
    <property type="match status" value="6"/>
</dbReference>
<dbReference type="GO" id="GO:0008270">
    <property type="term" value="F:zinc ion binding"/>
    <property type="evidence" value="ECO:0007669"/>
    <property type="project" value="UniProtKB-KW"/>
</dbReference>
<feature type="compositionally biased region" description="Polar residues" evidence="8">
    <location>
        <begin position="641"/>
        <end position="651"/>
    </location>
</feature>
<dbReference type="CDD" id="cd16524">
    <property type="entry name" value="RING-HC_NHL-1-like"/>
    <property type="match status" value="1"/>
</dbReference>
<feature type="domain" description="RING-type" evidence="9">
    <location>
        <begin position="10"/>
        <end position="52"/>
    </location>
</feature>
<dbReference type="InterPro" id="IPR001841">
    <property type="entry name" value="Znf_RING"/>
</dbReference>
<protein>
    <submittedName>
        <fullName evidence="11 12">RING finger protein nhl-1 isoform X1</fullName>
    </submittedName>
</protein>
<dbReference type="PANTHER" id="PTHR24104:SF47">
    <property type="entry name" value="E3 UBIQUITIN-PROTEIN LIGASE NHLRC1"/>
    <property type="match status" value="1"/>
</dbReference>
<dbReference type="GO" id="GO:0000209">
    <property type="term" value="P:protein polyubiquitination"/>
    <property type="evidence" value="ECO:0007669"/>
    <property type="project" value="TreeGrafter"/>
</dbReference>
<feature type="compositionally biased region" description="Basic and acidic residues" evidence="8">
    <location>
        <begin position="439"/>
        <end position="452"/>
    </location>
</feature>
<feature type="coiled-coil region" evidence="7">
    <location>
        <begin position="179"/>
        <end position="221"/>
    </location>
</feature>
<feature type="compositionally biased region" description="Pro residues" evidence="8">
    <location>
        <begin position="453"/>
        <end position="471"/>
    </location>
</feature>
<dbReference type="FunFam" id="2.120.10.30:FF:000013">
    <property type="entry name" value="E3 ubiquitin-protein ligase TRIM71"/>
    <property type="match status" value="2"/>
</dbReference>
<keyword evidence="7" id="KW-0175">Coiled coil</keyword>
<keyword evidence="1" id="KW-0479">Metal-binding</keyword>
<accession>A0A7E5W3D8</accession>
<dbReference type="AlphaFoldDB" id="A0A7E5W3D8"/>
<dbReference type="InterPro" id="IPR013083">
    <property type="entry name" value="Znf_RING/FYVE/PHD"/>
</dbReference>
<dbReference type="SUPFAM" id="SSF101898">
    <property type="entry name" value="NHL repeat"/>
    <property type="match status" value="1"/>
</dbReference>
<dbReference type="Gene3D" id="3.30.40.10">
    <property type="entry name" value="Zinc/RING finger domain, C3HC4 (zinc finger)"/>
    <property type="match status" value="1"/>
</dbReference>
<dbReference type="PROSITE" id="PS51125">
    <property type="entry name" value="NHL"/>
    <property type="match status" value="6"/>
</dbReference>
<feature type="repeat" description="NHL" evidence="6">
    <location>
        <begin position="1143"/>
        <end position="1186"/>
    </location>
</feature>
<dbReference type="FunFam" id="2.120.10.30:FF:000037">
    <property type="entry name" value="Uncharacterized protein, isoform E"/>
    <property type="match status" value="1"/>
</dbReference>
<dbReference type="InterPro" id="IPR001258">
    <property type="entry name" value="NHL_repeat"/>
</dbReference>
<feature type="repeat" description="NHL" evidence="6">
    <location>
        <begin position="1002"/>
        <end position="1045"/>
    </location>
</feature>
<feature type="compositionally biased region" description="Basic and acidic residues" evidence="8">
    <location>
        <begin position="496"/>
        <end position="512"/>
    </location>
</feature>
<evidence type="ECO:0000256" key="3">
    <source>
        <dbReference type="ARBA" id="ARBA00022771"/>
    </source>
</evidence>
<sequence>MEQFESLLTCCVCLDRYRNPKLLPCQHSFCMEPCMDGLVDYVRRQVKCPECRAEHRIPYQGVQGFPTNVTLQRFLELHANIAGELPDPTAGQVMERCNVCSEKAYCAPCAHCDKKVCEDCKSAHMEVLRREISRINNQIRRGLNRLQDILGVVERNTINLQTNCGAVAGEVDEIHKRLAKALKDRTDFLRNEVDRYLATELRNLTNLKDNLELELGNIQSNCDLADKYMNDDVEWEDTELVDTKEIFLKTVEFLRNFDYEAGDYNRRVRFIMTHDPNQLVMHVASYGELNITQPNAYSSGIQQNQGLTRSKSDHRLATQFRQQEEAKGWQENDEPILGGRKFGERRPPPPEKHTRDYGAADDYSGYESEHRPTRSRFRSRFVKSHLDNDSDTEQSSRSVKAEQKEKEKEKVTDTEDATRGPLSGIFRLSDCPRVMQRILDVDSGKKKEKKEPPPPPKPVQPTPQARRPPPAQRQQSEDDEISRLKRQNKGAASSQEPERAPARPAQEEERNSINRKPPTPAREASSDGESDDESVGSLQRNQRKTAPAAQKPATTPRRPSATEAPATHRPAARAPSTESSASTESSGSAVKHTGAILSIAELMEKYSPGSTSPTPRSRFSSAGNERTAPAATNGTTGGAQRVQSRFVGSQRPTPAPAPAEPAHEDSDTSSEEETDSSEESDEEPVTQRKPESQAMARSDIGPLLARSTNARNDAADNKPKETPATQSRYRTRQTSQTEEEPAPRYSAGSSFSNRYGSKPREEEPPSSIDDETKYPTARSRYLALKERRNRLARSKSSHTGFGAGDDDDQDDPVSPTTASPSAYLAARYGSGTGGTELSRSRSSHALKSRESSPERPTPGAEKDGAALSSWARYLKNKYGSRGKDRDPSSTSSSTSRRLSLGLPLRSANELASSDDDSKNAAGSPISPTAATAAVAGFAAAGSSPRSQYMQKRRLQFSVGSRGSEPGCFTWPRGIAVGPDNTMVVADSSNHRVQVFDSNGIFVKEFGQYGSGEGEFDCLAGVAVNRIGQYIIADRYNHRIQVFDPQGRFLRAFGSQGTGDGKFNYPWGITTDALGFIYVCDKENHRVQVFQSDGTFVGKFGSFGSKLGQLEHPHYIAVSSTNRVLVSDSNNHRIQVFDVNGRVLSSFGEEGSEDGQFKFPRGVAVDDQGYIVVADSGNNRIQIFHPDGTFLRAFGSWGSGDGEFKGLEGIAVMSGGNIIVCDRENHRVQVF</sequence>
<dbReference type="RefSeq" id="XP_026735138.1">
    <property type="nucleotide sequence ID" value="XM_026879337.1"/>
</dbReference>
<evidence type="ECO:0000313" key="13">
    <source>
        <dbReference type="RefSeq" id="XP_026735138.1"/>
    </source>
</evidence>
<feature type="repeat" description="NHL" evidence="6">
    <location>
        <begin position="955"/>
        <end position="998"/>
    </location>
</feature>
<feature type="compositionally biased region" description="Low complexity" evidence="8">
    <location>
        <begin position="607"/>
        <end position="634"/>
    </location>
</feature>
<keyword evidence="3 5" id="KW-0863">Zinc-finger</keyword>
<feature type="repeat" description="NHL" evidence="6">
    <location>
        <begin position="1096"/>
        <end position="1139"/>
    </location>
</feature>
<dbReference type="GeneID" id="113499024"/>
<dbReference type="RefSeq" id="XP_026735136.1">
    <property type="nucleotide sequence ID" value="XM_026879335.1"/>
</dbReference>
<evidence type="ECO:0000313" key="10">
    <source>
        <dbReference type="Proteomes" id="UP000322000"/>
    </source>
</evidence>
<name>A0A7E5W3D8_TRINI</name>
<dbReference type="RefSeq" id="XP_026735139.1">
    <property type="nucleotide sequence ID" value="XM_026879338.1"/>
</dbReference>
<feature type="compositionally biased region" description="Low complexity" evidence="8">
    <location>
        <begin position="888"/>
        <end position="903"/>
    </location>
</feature>
<feature type="compositionally biased region" description="Polar residues" evidence="8">
    <location>
        <begin position="723"/>
        <end position="736"/>
    </location>
</feature>
<proteinExistence type="predicted"/>
<dbReference type="SUPFAM" id="SSF57850">
    <property type="entry name" value="RING/U-box"/>
    <property type="match status" value="1"/>
</dbReference>
<feature type="compositionally biased region" description="Basic and acidic residues" evidence="8">
    <location>
        <begin position="399"/>
        <end position="418"/>
    </location>
</feature>
<reference evidence="11 12" key="1">
    <citation type="submission" date="2025-04" db="UniProtKB">
        <authorList>
            <consortium name="RefSeq"/>
        </authorList>
    </citation>
    <scope>IDENTIFICATION</scope>
</reference>
<dbReference type="CTD" id="37190"/>
<dbReference type="CDD" id="cd14954">
    <property type="entry name" value="NHL_TRIM71_like"/>
    <property type="match status" value="1"/>
</dbReference>
<dbReference type="GO" id="GO:0043161">
    <property type="term" value="P:proteasome-mediated ubiquitin-dependent protein catabolic process"/>
    <property type="evidence" value="ECO:0007669"/>
    <property type="project" value="TreeGrafter"/>
</dbReference>
<dbReference type="PANTHER" id="PTHR24104">
    <property type="entry name" value="E3 UBIQUITIN-PROTEIN LIGASE NHLRC1-RELATED"/>
    <property type="match status" value="1"/>
</dbReference>
<dbReference type="SMART" id="SM00184">
    <property type="entry name" value="RING"/>
    <property type="match status" value="1"/>
</dbReference>
<evidence type="ECO:0000313" key="14">
    <source>
        <dbReference type="RefSeq" id="XP_026735139.1"/>
    </source>
</evidence>
<dbReference type="InterPro" id="IPR011042">
    <property type="entry name" value="6-blade_b-propeller_TolB-like"/>
</dbReference>
<dbReference type="Gene3D" id="2.120.10.30">
    <property type="entry name" value="TolB, C-terminal domain"/>
    <property type="match status" value="3"/>
</dbReference>
<feature type="repeat" description="NHL" evidence="6">
    <location>
        <begin position="1193"/>
        <end position="1230"/>
    </location>
</feature>
<dbReference type="OrthoDB" id="342730at2759"/>
<dbReference type="PROSITE" id="PS50089">
    <property type="entry name" value="ZF_RING_2"/>
    <property type="match status" value="1"/>
</dbReference>
<dbReference type="Proteomes" id="UP000322000">
    <property type="component" value="Chromosome 11"/>
</dbReference>
<feature type="compositionally biased region" description="Basic residues" evidence="8">
    <location>
        <begin position="787"/>
        <end position="796"/>
    </location>
</feature>
<keyword evidence="2" id="KW-0677">Repeat</keyword>